<protein>
    <recommendedName>
        <fullName evidence="2">histidine kinase</fullName>
        <ecNumber evidence="2">2.7.13.3</ecNumber>
    </recommendedName>
</protein>
<dbReference type="Proteomes" id="UP001057520">
    <property type="component" value="Chromosome"/>
</dbReference>
<evidence type="ECO:0000313" key="9">
    <source>
        <dbReference type="EMBL" id="USQ95346.1"/>
    </source>
</evidence>
<dbReference type="Pfam" id="PF07536">
    <property type="entry name" value="HWE_HK"/>
    <property type="match status" value="1"/>
</dbReference>
<evidence type="ECO:0000256" key="6">
    <source>
        <dbReference type="ARBA" id="ARBA00022777"/>
    </source>
</evidence>
<proteinExistence type="predicted"/>
<keyword evidence="5" id="KW-0547">Nucleotide-binding</keyword>
<dbReference type="GO" id="GO:0016301">
    <property type="term" value="F:kinase activity"/>
    <property type="evidence" value="ECO:0007669"/>
    <property type="project" value="UniProtKB-KW"/>
</dbReference>
<comment type="catalytic activity">
    <reaction evidence="1">
        <text>ATP + protein L-histidine = ADP + protein N-phospho-L-histidine.</text>
        <dbReference type="EC" id="2.7.13.3"/>
    </reaction>
</comment>
<gene>
    <name evidence="9" type="ORF">MZV50_22800</name>
</gene>
<keyword evidence="6 9" id="KW-0418">Kinase</keyword>
<dbReference type="SUPFAM" id="SSF55874">
    <property type="entry name" value="ATPase domain of HSP90 chaperone/DNA topoisomerase II/histidine kinase"/>
    <property type="match status" value="1"/>
</dbReference>
<dbReference type="SMART" id="SM00911">
    <property type="entry name" value="HWE_HK"/>
    <property type="match status" value="1"/>
</dbReference>
<evidence type="ECO:0000256" key="3">
    <source>
        <dbReference type="ARBA" id="ARBA00022553"/>
    </source>
</evidence>
<keyword evidence="7" id="KW-0067">ATP-binding</keyword>
<evidence type="ECO:0000259" key="8">
    <source>
        <dbReference type="SMART" id="SM00911"/>
    </source>
</evidence>
<sequence length="182" mass="19172">MASALTAMTSRSAETKEEMAQDLTQRLAALGRAHDLVRPVPGQTENATLLGDLSVLLRPYDDIGAFSGRVRVGVPRLGVGAAAATSLALVLHELATNSVKHGALSTPTGLLDIGCLAEGDDTVIAWTERGGPAVTAPADAKGFGSKLLNRVVETQFHGRITYDWRQDGLVARLYLPTARLTA</sequence>
<evidence type="ECO:0000256" key="2">
    <source>
        <dbReference type="ARBA" id="ARBA00012438"/>
    </source>
</evidence>
<dbReference type="EMBL" id="CP096040">
    <property type="protein sequence ID" value="USQ95346.1"/>
    <property type="molecule type" value="Genomic_DNA"/>
</dbReference>
<dbReference type="InterPro" id="IPR011102">
    <property type="entry name" value="Sig_transdc_His_kinase_HWE"/>
</dbReference>
<evidence type="ECO:0000256" key="5">
    <source>
        <dbReference type="ARBA" id="ARBA00022741"/>
    </source>
</evidence>
<evidence type="ECO:0000256" key="4">
    <source>
        <dbReference type="ARBA" id="ARBA00022679"/>
    </source>
</evidence>
<evidence type="ECO:0000256" key="1">
    <source>
        <dbReference type="ARBA" id="ARBA00000085"/>
    </source>
</evidence>
<organism evidence="9 10">
    <name type="scientific">Caulobacter segnis</name>
    <dbReference type="NCBI Taxonomy" id="88688"/>
    <lineage>
        <taxon>Bacteria</taxon>
        <taxon>Pseudomonadati</taxon>
        <taxon>Pseudomonadota</taxon>
        <taxon>Alphaproteobacteria</taxon>
        <taxon>Caulobacterales</taxon>
        <taxon>Caulobacteraceae</taxon>
        <taxon>Caulobacter</taxon>
    </lineage>
</organism>
<dbReference type="InterPro" id="IPR036890">
    <property type="entry name" value="HATPase_C_sf"/>
</dbReference>
<accession>A0ABY4ZTU3</accession>
<evidence type="ECO:0000256" key="7">
    <source>
        <dbReference type="ARBA" id="ARBA00022840"/>
    </source>
</evidence>
<reference evidence="9 10" key="1">
    <citation type="submission" date="2022-04" db="EMBL/GenBank/DDBJ databases">
        <title>Genome sequence of soybean root-associated Caulobacter segnis RL271.</title>
        <authorList>
            <person name="Longley R."/>
            <person name="Bonito G."/>
            <person name="Trigodet F."/>
            <person name="Crosson S."/>
            <person name="Fiebig A."/>
        </authorList>
    </citation>
    <scope>NUCLEOTIDE SEQUENCE [LARGE SCALE GENOMIC DNA]</scope>
    <source>
        <strain evidence="9 10">RL271</strain>
    </source>
</reference>
<dbReference type="EC" id="2.7.13.3" evidence="2"/>
<keyword evidence="3" id="KW-0597">Phosphoprotein</keyword>
<name>A0ABY4ZTU3_9CAUL</name>
<dbReference type="PANTHER" id="PTHR41523:SF8">
    <property type="entry name" value="ETHYLENE RESPONSE SENSOR PROTEIN"/>
    <property type="match status" value="1"/>
</dbReference>
<keyword evidence="10" id="KW-1185">Reference proteome</keyword>
<feature type="domain" description="Signal transduction histidine kinase HWE region" evidence="8">
    <location>
        <begin position="1"/>
        <end position="76"/>
    </location>
</feature>
<evidence type="ECO:0000313" key="10">
    <source>
        <dbReference type="Proteomes" id="UP001057520"/>
    </source>
</evidence>
<dbReference type="PANTHER" id="PTHR41523">
    <property type="entry name" value="TWO-COMPONENT SYSTEM SENSOR PROTEIN"/>
    <property type="match status" value="1"/>
</dbReference>
<keyword evidence="4" id="KW-0808">Transferase</keyword>
<dbReference type="Gene3D" id="3.30.565.10">
    <property type="entry name" value="Histidine kinase-like ATPase, C-terminal domain"/>
    <property type="match status" value="1"/>
</dbReference>